<dbReference type="EMBL" id="BMAW01035791">
    <property type="protein sequence ID" value="GFU41148.1"/>
    <property type="molecule type" value="Genomic_DNA"/>
</dbReference>
<comment type="caution">
    <text evidence="1">The sequence shown here is derived from an EMBL/GenBank/DDBJ whole genome shotgun (WGS) entry which is preliminary data.</text>
</comment>
<gene>
    <name evidence="1" type="primary">AVEN_209501_1</name>
    <name evidence="1" type="ORF">NPIL_221641</name>
</gene>
<feature type="non-terminal residue" evidence="1">
    <location>
        <position position="1"/>
    </location>
</feature>
<evidence type="ECO:0000313" key="1">
    <source>
        <dbReference type="EMBL" id="GFU41148.1"/>
    </source>
</evidence>
<keyword evidence="2" id="KW-1185">Reference proteome</keyword>
<organism evidence="1 2">
    <name type="scientific">Nephila pilipes</name>
    <name type="common">Giant wood spider</name>
    <name type="synonym">Nephila maculata</name>
    <dbReference type="NCBI Taxonomy" id="299642"/>
    <lineage>
        <taxon>Eukaryota</taxon>
        <taxon>Metazoa</taxon>
        <taxon>Ecdysozoa</taxon>
        <taxon>Arthropoda</taxon>
        <taxon>Chelicerata</taxon>
        <taxon>Arachnida</taxon>
        <taxon>Araneae</taxon>
        <taxon>Araneomorphae</taxon>
        <taxon>Entelegynae</taxon>
        <taxon>Araneoidea</taxon>
        <taxon>Nephilidae</taxon>
        <taxon>Nephila</taxon>
    </lineage>
</organism>
<reference evidence="1" key="1">
    <citation type="submission" date="2020-08" db="EMBL/GenBank/DDBJ databases">
        <title>Multicomponent nature underlies the extraordinary mechanical properties of spider dragline silk.</title>
        <authorList>
            <person name="Kono N."/>
            <person name="Nakamura H."/>
            <person name="Mori M."/>
            <person name="Yoshida Y."/>
            <person name="Ohtoshi R."/>
            <person name="Malay A.D."/>
            <person name="Moran D.A.P."/>
            <person name="Tomita M."/>
            <person name="Numata K."/>
            <person name="Arakawa K."/>
        </authorList>
    </citation>
    <scope>NUCLEOTIDE SEQUENCE</scope>
</reference>
<protein>
    <submittedName>
        <fullName evidence="1">Uncharacterized protein</fullName>
    </submittedName>
</protein>
<name>A0A8X6URM1_NEPPI</name>
<sequence length="110" mass="12290">SIPSLNVMKVADIADKILDTSPIQVSLVSDSCIATNVSPDSELLTEIKLLCKEIALLRHSRSHSRNRQPCFRQKGIPVKNEQCWCHRRMGSIAVKCISTRNYPVNSNGKE</sequence>
<dbReference type="AlphaFoldDB" id="A0A8X6URM1"/>
<evidence type="ECO:0000313" key="2">
    <source>
        <dbReference type="Proteomes" id="UP000887013"/>
    </source>
</evidence>
<dbReference type="Proteomes" id="UP000887013">
    <property type="component" value="Unassembled WGS sequence"/>
</dbReference>
<accession>A0A8X6URM1</accession>
<proteinExistence type="predicted"/>